<organism evidence="1 2">
    <name type="scientific">Trichonephila inaurata madagascariensis</name>
    <dbReference type="NCBI Taxonomy" id="2747483"/>
    <lineage>
        <taxon>Eukaryota</taxon>
        <taxon>Metazoa</taxon>
        <taxon>Ecdysozoa</taxon>
        <taxon>Arthropoda</taxon>
        <taxon>Chelicerata</taxon>
        <taxon>Arachnida</taxon>
        <taxon>Araneae</taxon>
        <taxon>Araneomorphae</taxon>
        <taxon>Entelegynae</taxon>
        <taxon>Araneoidea</taxon>
        <taxon>Nephilidae</taxon>
        <taxon>Trichonephila</taxon>
        <taxon>Trichonephila inaurata</taxon>
    </lineage>
</organism>
<accession>A0A8X6YSN3</accession>
<reference evidence="1" key="1">
    <citation type="submission" date="2020-08" db="EMBL/GenBank/DDBJ databases">
        <title>Multicomponent nature underlies the extraordinary mechanical properties of spider dragline silk.</title>
        <authorList>
            <person name="Kono N."/>
            <person name="Nakamura H."/>
            <person name="Mori M."/>
            <person name="Yoshida Y."/>
            <person name="Ohtoshi R."/>
            <person name="Malay A.D."/>
            <person name="Moran D.A.P."/>
            <person name="Tomita M."/>
            <person name="Numata K."/>
            <person name="Arakawa K."/>
        </authorList>
    </citation>
    <scope>NUCLEOTIDE SEQUENCE</scope>
</reference>
<sequence>MDLFQLVKLNFQGRVAIELPLLSQTILFSDQSGGKRDEGSLVFDDGGLGDAALIDGGMDLSVRFNCGVNVLIIIDAGNARNGGVENELVLIPVRERSAVVGVTEVEVNVKSTGLWSLDTSNMDSAVMLLRPEEMAKSMMEGLSFPRCGILVGRDKSNPRSEAISMNLSALDLFDLLILRNFFYVGVLEHFECSKIAISAAGSLWEGFLWEERRLRLVNRAWLETSGYKQ</sequence>
<keyword evidence="2" id="KW-1185">Reference proteome</keyword>
<name>A0A8X6YSN3_9ARAC</name>
<evidence type="ECO:0000313" key="2">
    <source>
        <dbReference type="Proteomes" id="UP000886998"/>
    </source>
</evidence>
<gene>
    <name evidence="1" type="ORF">TNIN_359621</name>
</gene>
<dbReference type="Proteomes" id="UP000886998">
    <property type="component" value="Unassembled WGS sequence"/>
</dbReference>
<comment type="caution">
    <text evidence="1">The sequence shown here is derived from an EMBL/GenBank/DDBJ whole genome shotgun (WGS) entry which is preliminary data.</text>
</comment>
<protein>
    <submittedName>
        <fullName evidence="1">Uncharacterized protein</fullName>
    </submittedName>
</protein>
<dbReference type="AlphaFoldDB" id="A0A8X6YSN3"/>
<evidence type="ECO:0000313" key="1">
    <source>
        <dbReference type="EMBL" id="GFY75767.1"/>
    </source>
</evidence>
<dbReference type="EMBL" id="BMAV01021605">
    <property type="protein sequence ID" value="GFY75767.1"/>
    <property type="molecule type" value="Genomic_DNA"/>
</dbReference>
<proteinExistence type="predicted"/>